<accession>A0A6J6PPM4</accession>
<dbReference type="SUPFAM" id="SSF109998">
    <property type="entry name" value="Triger factor/SurA peptide-binding domain-like"/>
    <property type="match status" value="1"/>
</dbReference>
<dbReference type="AlphaFoldDB" id="A0A6J6PPM4"/>
<reference evidence="2" key="1">
    <citation type="submission" date="2020-05" db="EMBL/GenBank/DDBJ databases">
        <authorList>
            <person name="Chiriac C."/>
            <person name="Salcher M."/>
            <person name="Ghai R."/>
            <person name="Kavagutti S V."/>
        </authorList>
    </citation>
    <scope>NUCLEOTIDE SEQUENCE</scope>
</reference>
<name>A0A6J6PPM4_9ZZZZ</name>
<dbReference type="EMBL" id="CAFBPA010000199">
    <property type="protein sequence ID" value="CAB5014121.1"/>
    <property type="molecule type" value="Genomic_DNA"/>
</dbReference>
<dbReference type="EMBL" id="CAEZZA010000199">
    <property type="protein sequence ID" value="CAB4758070.1"/>
    <property type="molecule type" value="Genomic_DNA"/>
</dbReference>
<dbReference type="EMBL" id="CAEZXZ010000055">
    <property type="protein sequence ID" value="CAB4700599.1"/>
    <property type="molecule type" value="Genomic_DNA"/>
</dbReference>
<dbReference type="InterPro" id="IPR027304">
    <property type="entry name" value="Trigger_fact/SurA_dom_sf"/>
</dbReference>
<evidence type="ECO:0000313" key="3">
    <source>
        <dbReference type="EMBL" id="CAB4758070.1"/>
    </source>
</evidence>
<dbReference type="EMBL" id="CAEZWW010000135">
    <property type="protein sequence ID" value="CAB4678693.1"/>
    <property type="molecule type" value="Genomic_DNA"/>
</dbReference>
<dbReference type="Gene3D" id="1.10.4030.10">
    <property type="entry name" value="Porin chaperone SurA, peptide-binding domain"/>
    <property type="match status" value="1"/>
</dbReference>
<protein>
    <submittedName>
        <fullName evidence="2">Unannotated protein</fullName>
    </submittedName>
</protein>
<evidence type="ECO:0000313" key="2">
    <source>
        <dbReference type="EMBL" id="CAB4700599.1"/>
    </source>
</evidence>
<gene>
    <name evidence="1" type="ORF">UFOPK2310_01078</name>
    <name evidence="2" type="ORF">UFOPK2625_00494</name>
    <name evidence="3" type="ORF">UFOPK2809_01262</name>
    <name evidence="4" type="ORF">UFOPK4043_01214</name>
</gene>
<evidence type="ECO:0000313" key="4">
    <source>
        <dbReference type="EMBL" id="CAB5014121.1"/>
    </source>
</evidence>
<dbReference type="Pfam" id="PF13624">
    <property type="entry name" value="SurA_N_3"/>
    <property type="match status" value="1"/>
</dbReference>
<organism evidence="2">
    <name type="scientific">freshwater metagenome</name>
    <dbReference type="NCBI Taxonomy" id="449393"/>
    <lineage>
        <taxon>unclassified sequences</taxon>
        <taxon>metagenomes</taxon>
        <taxon>ecological metagenomes</taxon>
    </lineage>
</organism>
<sequence>MRTDRIRVVFVSAVISGALVAGLTLTGCGAATPGAAAVVGDTRISEQTLTSNVQEVLVAQQKSPNTSDAALINSVLNRLVTSELVAILAAEKGVTATQGAIDSTLQGYLEQAGGEAEVQNALLQRNVAPSQIETFVRTNVLAQMIGQALAPTSDAQGQSDAVIAAVIETSMVVGTEVSPRFGTWDATKLAIGPVPSDLSSLPAN</sequence>
<proteinExistence type="predicted"/>
<evidence type="ECO:0000313" key="1">
    <source>
        <dbReference type="EMBL" id="CAB4678693.1"/>
    </source>
</evidence>
<dbReference type="PROSITE" id="PS51257">
    <property type="entry name" value="PROKAR_LIPOPROTEIN"/>
    <property type="match status" value="1"/>
</dbReference>